<dbReference type="Gene3D" id="1.10.8.60">
    <property type="match status" value="1"/>
</dbReference>
<dbReference type="FunFam" id="3.40.50.300:FF:000137">
    <property type="entry name" value="Replication-associated recombination protein A"/>
    <property type="match status" value="1"/>
</dbReference>
<dbReference type="EMBL" id="JASPKY010000121">
    <property type="protein sequence ID" value="KAK9732172.1"/>
    <property type="molecule type" value="Genomic_DNA"/>
</dbReference>
<dbReference type="Gene3D" id="1.10.3710.10">
    <property type="entry name" value="DNA polymerase III clamp loader subunits, C-terminal domain"/>
    <property type="match status" value="1"/>
</dbReference>
<comment type="similarity">
    <text evidence="1">Belongs to the AAA ATPase family. RarA/MGS1/WRNIP1 subfamily.</text>
</comment>
<evidence type="ECO:0000256" key="3">
    <source>
        <dbReference type="ARBA" id="ARBA00022741"/>
    </source>
</evidence>
<dbReference type="GO" id="GO:0005634">
    <property type="term" value="C:nucleus"/>
    <property type="evidence" value="ECO:0007669"/>
    <property type="project" value="TreeGrafter"/>
</dbReference>
<dbReference type="Pfam" id="PF16193">
    <property type="entry name" value="AAA_assoc_2"/>
    <property type="match status" value="1"/>
</dbReference>
<evidence type="ECO:0000256" key="4">
    <source>
        <dbReference type="ARBA" id="ARBA00022840"/>
    </source>
</evidence>
<dbReference type="Pfam" id="PF12002">
    <property type="entry name" value="MgsA_C"/>
    <property type="match status" value="1"/>
</dbReference>
<gene>
    <name evidence="7" type="ORF">QE152_g13010</name>
</gene>
<dbReference type="GO" id="GO:0005524">
    <property type="term" value="F:ATP binding"/>
    <property type="evidence" value="ECO:0007669"/>
    <property type="project" value="UniProtKB-KW"/>
</dbReference>
<dbReference type="InterPro" id="IPR021886">
    <property type="entry name" value="MgsA_C"/>
</dbReference>
<dbReference type="GO" id="GO:0000731">
    <property type="term" value="P:DNA synthesis involved in DNA repair"/>
    <property type="evidence" value="ECO:0007669"/>
    <property type="project" value="TreeGrafter"/>
</dbReference>
<dbReference type="InterPro" id="IPR003593">
    <property type="entry name" value="AAA+_ATPase"/>
</dbReference>
<dbReference type="SMART" id="SM00382">
    <property type="entry name" value="AAA"/>
    <property type="match status" value="1"/>
</dbReference>
<evidence type="ECO:0000256" key="2">
    <source>
        <dbReference type="ARBA" id="ARBA00022705"/>
    </source>
</evidence>
<dbReference type="PANTHER" id="PTHR13779:SF7">
    <property type="entry name" value="ATPASE WRNIP1"/>
    <property type="match status" value="1"/>
</dbReference>
<feature type="region of interest" description="Disordered" evidence="5">
    <location>
        <begin position="42"/>
        <end position="87"/>
    </location>
</feature>
<dbReference type="CDD" id="cd18139">
    <property type="entry name" value="HLD_clamp_RarA"/>
    <property type="match status" value="1"/>
</dbReference>
<name>A0AAW1LCQ2_POPJA</name>
<evidence type="ECO:0000256" key="5">
    <source>
        <dbReference type="SAM" id="MobiDB-lite"/>
    </source>
</evidence>
<feature type="compositionally biased region" description="Polar residues" evidence="5">
    <location>
        <begin position="75"/>
        <end position="87"/>
    </location>
</feature>
<keyword evidence="2" id="KW-0235">DNA replication</keyword>
<dbReference type="PANTHER" id="PTHR13779">
    <property type="entry name" value="WERNER HELICASE-INTERACTING PROTEIN 1 FAMILY MEMBER"/>
    <property type="match status" value="1"/>
</dbReference>
<dbReference type="InterPro" id="IPR027417">
    <property type="entry name" value="P-loop_NTPase"/>
</dbReference>
<dbReference type="Pfam" id="PF00004">
    <property type="entry name" value="AAA"/>
    <property type="match status" value="1"/>
</dbReference>
<dbReference type="Proteomes" id="UP001458880">
    <property type="component" value="Unassembled WGS sequence"/>
</dbReference>
<sequence length="537" mass="59002">MSDKNEDNQESAKEQTCPICFKQIPINNIEVHANRCLFLHSDSSPQKQVPKRKRSPSPKALPINKSPRKSPAIASKSTPVSNKINPGKSTIGILNNAATKQETSTLSSSEVRNNIAEDKNIIKDFKFIVPLAKQAAPKSLDDFCGQSHVLGKNTVLRSLLEKGEVPNMIMWGPPGCGKTSLAGVIHEICKCNSKKLKYVSLCAANCGVKEVQNIVSAAKLESKFGRRTILFMDEVHRFNKKQQDIFLLHVERGDITLIGATTENPSFTINNALLSRCRVIVMEKLKNEDLLAILQRTVRAMGVEVIEDEGNSFTNQIFGLAMKKSALQWLADVSDGDARIALSNLQLVVQHNTLDTDKIITVEDIQEGIKKSHLLYDRKGEEHYNIISAMHKSIRGSDPNAAVYWTTRMIVSGEDPLYIARRMVRAASEDIGNADPNALQLAVSTMQGCHLLGMPESDVLLAQCAIYLARAPKSREADSALAAAKRVINECKGAQPVVPMHIRNAPTKLMKDLGYGKVAPGTTASFMPAGLEHVDFF</sequence>
<dbReference type="InterPro" id="IPR051314">
    <property type="entry name" value="AAA_ATPase_RarA/MGS1/WRNIP1"/>
</dbReference>
<reference evidence="7 8" key="1">
    <citation type="journal article" date="2024" name="BMC Genomics">
        <title>De novo assembly and annotation of Popillia japonica's genome with initial clues to its potential as an invasive pest.</title>
        <authorList>
            <person name="Cucini C."/>
            <person name="Boschi S."/>
            <person name="Funari R."/>
            <person name="Cardaioli E."/>
            <person name="Iannotti N."/>
            <person name="Marturano G."/>
            <person name="Paoli F."/>
            <person name="Bruttini M."/>
            <person name="Carapelli A."/>
            <person name="Frati F."/>
            <person name="Nardi F."/>
        </authorList>
    </citation>
    <scope>NUCLEOTIDE SEQUENCE [LARGE SCALE GENOMIC DNA]</scope>
    <source>
        <strain evidence="7">DMR45628</strain>
    </source>
</reference>
<feature type="domain" description="AAA+ ATPase" evidence="6">
    <location>
        <begin position="164"/>
        <end position="286"/>
    </location>
</feature>
<protein>
    <submittedName>
        <fullName evidence="7">ATPase family associated with various cellular activities (AAA)</fullName>
    </submittedName>
</protein>
<evidence type="ECO:0000256" key="1">
    <source>
        <dbReference type="ARBA" id="ARBA00008959"/>
    </source>
</evidence>
<keyword evidence="4" id="KW-0067">ATP-binding</keyword>
<keyword evidence="8" id="KW-1185">Reference proteome</keyword>
<accession>A0AAW1LCQ2</accession>
<dbReference type="Gene3D" id="3.40.50.300">
    <property type="entry name" value="P-loop containing nucleotide triphosphate hydrolases"/>
    <property type="match status" value="1"/>
</dbReference>
<dbReference type="SUPFAM" id="SSF48019">
    <property type="entry name" value="post-AAA+ oligomerization domain-like"/>
    <property type="match status" value="1"/>
</dbReference>
<dbReference type="GO" id="GO:0016887">
    <property type="term" value="F:ATP hydrolysis activity"/>
    <property type="evidence" value="ECO:0007669"/>
    <property type="project" value="InterPro"/>
</dbReference>
<dbReference type="GO" id="GO:0017116">
    <property type="term" value="F:single-stranded DNA helicase activity"/>
    <property type="evidence" value="ECO:0007669"/>
    <property type="project" value="TreeGrafter"/>
</dbReference>
<comment type="caution">
    <text evidence="7">The sequence shown here is derived from an EMBL/GenBank/DDBJ whole genome shotgun (WGS) entry which is preliminary data.</text>
</comment>
<dbReference type="Gene3D" id="1.20.272.10">
    <property type="match status" value="1"/>
</dbReference>
<organism evidence="7 8">
    <name type="scientific">Popillia japonica</name>
    <name type="common">Japanese beetle</name>
    <dbReference type="NCBI Taxonomy" id="7064"/>
    <lineage>
        <taxon>Eukaryota</taxon>
        <taxon>Metazoa</taxon>
        <taxon>Ecdysozoa</taxon>
        <taxon>Arthropoda</taxon>
        <taxon>Hexapoda</taxon>
        <taxon>Insecta</taxon>
        <taxon>Pterygota</taxon>
        <taxon>Neoptera</taxon>
        <taxon>Endopterygota</taxon>
        <taxon>Coleoptera</taxon>
        <taxon>Polyphaga</taxon>
        <taxon>Scarabaeiformia</taxon>
        <taxon>Scarabaeidae</taxon>
        <taxon>Rutelinae</taxon>
        <taxon>Popillia</taxon>
    </lineage>
</organism>
<dbReference type="FunFam" id="1.20.272.10:FF:000001">
    <property type="entry name" value="Putative AAA family ATPase"/>
    <property type="match status" value="1"/>
</dbReference>
<dbReference type="InterPro" id="IPR032423">
    <property type="entry name" value="AAA_assoc_2"/>
</dbReference>
<dbReference type="GO" id="GO:0003677">
    <property type="term" value="F:DNA binding"/>
    <property type="evidence" value="ECO:0007669"/>
    <property type="project" value="InterPro"/>
</dbReference>
<evidence type="ECO:0000259" key="6">
    <source>
        <dbReference type="SMART" id="SM00382"/>
    </source>
</evidence>
<evidence type="ECO:0000313" key="8">
    <source>
        <dbReference type="Proteomes" id="UP001458880"/>
    </source>
</evidence>
<dbReference type="InterPro" id="IPR008921">
    <property type="entry name" value="DNA_pol3_clamp-load_cplx_C"/>
</dbReference>
<evidence type="ECO:0000313" key="7">
    <source>
        <dbReference type="EMBL" id="KAK9732172.1"/>
    </source>
</evidence>
<dbReference type="SUPFAM" id="SSF52540">
    <property type="entry name" value="P-loop containing nucleoside triphosphate hydrolases"/>
    <property type="match status" value="1"/>
</dbReference>
<dbReference type="GO" id="GO:0006261">
    <property type="term" value="P:DNA-templated DNA replication"/>
    <property type="evidence" value="ECO:0007669"/>
    <property type="project" value="TreeGrafter"/>
</dbReference>
<keyword evidence="3" id="KW-0547">Nucleotide-binding</keyword>
<proteinExistence type="inferred from homology"/>
<dbReference type="GO" id="GO:0008047">
    <property type="term" value="F:enzyme activator activity"/>
    <property type="evidence" value="ECO:0007669"/>
    <property type="project" value="TreeGrafter"/>
</dbReference>
<dbReference type="CDD" id="cd00009">
    <property type="entry name" value="AAA"/>
    <property type="match status" value="1"/>
</dbReference>
<dbReference type="AlphaFoldDB" id="A0AAW1LCQ2"/>
<dbReference type="InterPro" id="IPR003959">
    <property type="entry name" value="ATPase_AAA_core"/>
</dbReference>